<dbReference type="EMBL" id="MFJN01000057">
    <property type="protein sequence ID" value="OGG20097.1"/>
    <property type="molecule type" value="Genomic_DNA"/>
</dbReference>
<dbReference type="Gene3D" id="3.40.50.1820">
    <property type="entry name" value="alpha/beta hydrolase"/>
    <property type="match status" value="1"/>
</dbReference>
<dbReference type="InterPro" id="IPR005152">
    <property type="entry name" value="Lipase_secreted"/>
</dbReference>
<keyword evidence="1" id="KW-0378">Hydrolase</keyword>
<evidence type="ECO:0000313" key="4">
    <source>
        <dbReference type="Proteomes" id="UP000177092"/>
    </source>
</evidence>
<protein>
    <submittedName>
        <fullName evidence="3">Peptidase</fullName>
    </submittedName>
</protein>
<dbReference type="PANTHER" id="PTHR22946:SF9">
    <property type="entry name" value="POLYKETIDE TRANSFERASE AF380"/>
    <property type="match status" value="1"/>
</dbReference>
<dbReference type="PIRSF" id="PIRSF029171">
    <property type="entry name" value="Esterase_LipA"/>
    <property type="match status" value="1"/>
</dbReference>
<dbReference type="GO" id="GO:0004252">
    <property type="term" value="F:serine-type endopeptidase activity"/>
    <property type="evidence" value="ECO:0007669"/>
    <property type="project" value="InterPro"/>
</dbReference>
<dbReference type="InterPro" id="IPR050261">
    <property type="entry name" value="FrsA_esterase"/>
</dbReference>
<dbReference type="AlphaFoldDB" id="A0A1F6A6Y9"/>
<gene>
    <name evidence="3" type="ORF">A3D03_03615</name>
</gene>
<dbReference type="STRING" id="1798384.A3D03_03615"/>
<dbReference type="GO" id="GO:0006508">
    <property type="term" value="P:proteolysis"/>
    <property type="evidence" value="ECO:0007669"/>
    <property type="project" value="InterPro"/>
</dbReference>
<reference evidence="3 4" key="1">
    <citation type="journal article" date="2016" name="Nat. Commun.">
        <title>Thousands of microbial genomes shed light on interconnected biogeochemical processes in an aquifer system.</title>
        <authorList>
            <person name="Anantharaman K."/>
            <person name="Brown C.T."/>
            <person name="Hug L.A."/>
            <person name="Sharon I."/>
            <person name="Castelle C.J."/>
            <person name="Probst A.J."/>
            <person name="Thomas B.C."/>
            <person name="Singh A."/>
            <person name="Wilkins M.J."/>
            <person name="Karaoz U."/>
            <person name="Brodie E.L."/>
            <person name="Williams K.H."/>
            <person name="Hubbard S.S."/>
            <person name="Banfield J.F."/>
        </authorList>
    </citation>
    <scope>NUCLEOTIDE SEQUENCE [LARGE SCALE GENOMIC DNA]</scope>
</reference>
<evidence type="ECO:0000313" key="3">
    <source>
        <dbReference type="EMBL" id="OGG20097.1"/>
    </source>
</evidence>
<dbReference type="GO" id="GO:0004806">
    <property type="term" value="F:triacylglycerol lipase activity"/>
    <property type="evidence" value="ECO:0007669"/>
    <property type="project" value="InterPro"/>
</dbReference>
<proteinExistence type="predicted"/>
<dbReference type="GO" id="GO:0016042">
    <property type="term" value="P:lipid catabolic process"/>
    <property type="evidence" value="ECO:0007669"/>
    <property type="project" value="InterPro"/>
</dbReference>
<dbReference type="InterPro" id="IPR029058">
    <property type="entry name" value="AB_hydrolase_fold"/>
</dbReference>
<sequence>METDANQLNYDDGLGTNKLHELTIQTLRQSTYPGSDLTIEEELTPGVNYSRYLVSYRSEGLKIYALLTVPDGEKPESGWPVIVFNHGYIPPQEYRTTERYIAYTDGFSRNGYILIRPDYRGHGNSEGTASGAYGSNDYTIDVLNALSSIRRFKEADQNRIGMWGHSMGGFITLRAMVVNKNIKAGVIWGGVVASFPDLLNNWRRRSTTPPPGIPTGARRWRDQLVTDYGRPEKNPDFWNSISANSFLNDISGPLELHHGTADVSVPVAFSEALATQLKLLGKGVELFTYTGDDHNISINFSLAMKRSVEFFDKYMKENNTN</sequence>
<feature type="domain" description="Peptidase S9 prolyl oligopeptidase catalytic" evidence="2">
    <location>
        <begin position="107"/>
        <end position="316"/>
    </location>
</feature>
<dbReference type="PANTHER" id="PTHR22946">
    <property type="entry name" value="DIENELACTONE HYDROLASE DOMAIN-CONTAINING PROTEIN-RELATED"/>
    <property type="match status" value="1"/>
</dbReference>
<name>A0A1F6A6Y9_9BACT</name>
<dbReference type="InterPro" id="IPR002471">
    <property type="entry name" value="Pept_S9_AS"/>
</dbReference>
<comment type="caution">
    <text evidence="3">The sequence shown here is derived from an EMBL/GenBank/DDBJ whole genome shotgun (WGS) entry which is preliminary data.</text>
</comment>
<dbReference type="InterPro" id="IPR001375">
    <property type="entry name" value="Peptidase_S9_cat"/>
</dbReference>
<dbReference type="Proteomes" id="UP000177092">
    <property type="component" value="Unassembled WGS sequence"/>
</dbReference>
<accession>A0A1F6A6Y9</accession>
<dbReference type="SUPFAM" id="SSF53474">
    <property type="entry name" value="alpha/beta-Hydrolases"/>
    <property type="match status" value="1"/>
</dbReference>
<organism evidence="3 4">
    <name type="scientific">Candidatus Gottesmanbacteria bacterium RIFCSPHIGHO2_02_FULL_40_13</name>
    <dbReference type="NCBI Taxonomy" id="1798384"/>
    <lineage>
        <taxon>Bacteria</taxon>
        <taxon>Candidatus Gottesmaniibacteriota</taxon>
    </lineage>
</organism>
<dbReference type="PROSITE" id="PS00708">
    <property type="entry name" value="PRO_ENDOPEP_SER"/>
    <property type="match status" value="1"/>
</dbReference>
<evidence type="ECO:0000259" key="2">
    <source>
        <dbReference type="Pfam" id="PF00326"/>
    </source>
</evidence>
<dbReference type="Pfam" id="PF00326">
    <property type="entry name" value="Peptidase_S9"/>
    <property type="match status" value="1"/>
</dbReference>
<evidence type="ECO:0000256" key="1">
    <source>
        <dbReference type="ARBA" id="ARBA00022801"/>
    </source>
</evidence>